<proteinExistence type="inferred from homology"/>
<comment type="function">
    <text evidence="3">Nucleotide-binding protein.</text>
</comment>
<sequence>MPSFDIVSEVDIQEVRNGVDNASREVESRFDFRGVEASFELNDANKTIKVLSESDFQVTQLLDILRAKLLKRGIEGTSLDVPETFVHSGKTWFVEAKLKQGIESATQKKIVKLIKDSKLKVQAQIQGEEIRVTGKSRDDLQGVMALVRGGDLGQPFQFKKLPRLIMSDK</sequence>
<evidence type="ECO:0000313" key="5">
    <source>
        <dbReference type="Proteomes" id="UP000310719"/>
    </source>
</evidence>
<evidence type="ECO:0000313" key="4">
    <source>
        <dbReference type="EMBL" id="VTP64539.1"/>
    </source>
</evidence>
<dbReference type="FunFam" id="3.30.70.990:FF:000001">
    <property type="entry name" value="UPF0234 protein YajQ"/>
    <property type="match status" value="1"/>
</dbReference>
<dbReference type="GO" id="GO:0000166">
    <property type="term" value="F:nucleotide binding"/>
    <property type="evidence" value="ECO:0007669"/>
    <property type="project" value="UniProtKB-UniRule"/>
</dbReference>
<evidence type="ECO:0000256" key="3">
    <source>
        <dbReference type="HAMAP-Rule" id="MF_00632"/>
    </source>
</evidence>
<protein>
    <recommendedName>
        <fullName evidence="3">Nucleotide-binding protein NCTC13032_01531</fullName>
    </recommendedName>
</protein>
<dbReference type="EMBL" id="LR590464">
    <property type="protein sequence ID" value="VTP64539.1"/>
    <property type="molecule type" value="Genomic_DNA"/>
</dbReference>
<dbReference type="InterPro" id="IPR035571">
    <property type="entry name" value="UPF0234-like_C"/>
</dbReference>
<dbReference type="Gene3D" id="3.30.70.860">
    <property type="match status" value="1"/>
</dbReference>
<dbReference type="InterPro" id="IPR035570">
    <property type="entry name" value="UPF0234_N"/>
</dbReference>
<dbReference type="STRING" id="83655.APT61_17375"/>
<dbReference type="PANTHER" id="PTHR30476:SF0">
    <property type="entry name" value="UPF0234 PROTEIN YAJQ"/>
    <property type="match status" value="1"/>
</dbReference>
<evidence type="ECO:0000256" key="2">
    <source>
        <dbReference type="ARBA" id="ARBA00093450"/>
    </source>
</evidence>
<keyword evidence="1 3" id="KW-0547">Nucleotide-binding</keyword>
<dbReference type="AlphaFoldDB" id="A0A4U9HQ39"/>
<dbReference type="NCBIfam" id="NF003819">
    <property type="entry name" value="PRK05412.1"/>
    <property type="match status" value="1"/>
</dbReference>
<name>A0A4U9HQ39_9ENTR</name>
<dbReference type="InterPro" id="IPR036183">
    <property type="entry name" value="YajQ-like_sf"/>
</dbReference>
<organism evidence="4 5">
    <name type="scientific">Leclercia adecarboxylata</name>
    <dbReference type="NCBI Taxonomy" id="83655"/>
    <lineage>
        <taxon>Bacteria</taxon>
        <taxon>Pseudomonadati</taxon>
        <taxon>Pseudomonadota</taxon>
        <taxon>Gammaproteobacteria</taxon>
        <taxon>Enterobacterales</taxon>
        <taxon>Enterobacteriaceae</taxon>
        <taxon>Leclercia</taxon>
    </lineage>
</organism>
<dbReference type="InterPro" id="IPR007551">
    <property type="entry name" value="YajQ/Smlt4090-like"/>
</dbReference>
<accession>A0A4U9HQ39</accession>
<comment type="similarity">
    <text evidence="2 3">Belongs to the YajQ family.</text>
</comment>
<dbReference type="Pfam" id="PF04461">
    <property type="entry name" value="YajQ"/>
    <property type="match status" value="1"/>
</dbReference>
<evidence type="ECO:0000256" key="1">
    <source>
        <dbReference type="ARBA" id="ARBA00022741"/>
    </source>
</evidence>
<dbReference type="FunFam" id="3.30.70.860:FF:000001">
    <property type="entry name" value="UPF0234 protein YajQ"/>
    <property type="match status" value="1"/>
</dbReference>
<dbReference type="Gene3D" id="3.30.70.990">
    <property type="entry name" value="YajQ-like, domain 2"/>
    <property type="match status" value="1"/>
</dbReference>
<dbReference type="GO" id="GO:0005829">
    <property type="term" value="C:cytosol"/>
    <property type="evidence" value="ECO:0007669"/>
    <property type="project" value="TreeGrafter"/>
</dbReference>
<dbReference type="PANTHER" id="PTHR30476">
    <property type="entry name" value="UPF0234 PROTEIN YAJQ"/>
    <property type="match status" value="1"/>
</dbReference>
<reference evidence="4 5" key="1">
    <citation type="submission" date="2019-05" db="EMBL/GenBank/DDBJ databases">
        <authorList>
            <consortium name="Pathogen Informatics"/>
        </authorList>
    </citation>
    <scope>NUCLEOTIDE SEQUENCE [LARGE SCALE GENOMIC DNA]</scope>
    <source>
        <strain evidence="4 5">NCTC13032</strain>
    </source>
</reference>
<gene>
    <name evidence="4" type="primary">yajQ</name>
    <name evidence="4" type="ORF">NCTC13032_01531</name>
</gene>
<dbReference type="Proteomes" id="UP000310719">
    <property type="component" value="Chromosome"/>
</dbReference>
<dbReference type="CDD" id="cd11740">
    <property type="entry name" value="YajQ_like"/>
    <property type="match status" value="1"/>
</dbReference>
<dbReference type="SUPFAM" id="SSF89963">
    <property type="entry name" value="YajQ-like"/>
    <property type="match status" value="2"/>
</dbReference>
<dbReference type="HAMAP" id="MF_00632">
    <property type="entry name" value="UPF0234"/>
    <property type="match status" value="1"/>
</dbReference>